<dbReference type="GeneID" id="5428461"/>
<keyword evidence="3" id="KW-1185">Reference proteome</keyword>
<gene>
    <name evidence="2" type="ORF">BCIN_15g01760</name>
</gene>
<dbReference type="EMBL" id="CP009819">
    <property type="protein sequence ID" value="ATZ57619.1"/>
    <property type="molecule type" value="Genomic_DNA"/>
</dbReference>
<accession>A0A384K461</accession>
<dbReference type="Proteomes" id="UP000001798">
    <property type="component" value="Chromosome 15"/>
</dbReference>
<reference evidence="2 3" key="3">
    <citation type="journal article" date="2017" name="Mol. Plant Pathol.">
        <title>A gapless genome sequence of the fungus Botrytis cinerea.</title>
        <authorList>
            <person name="Van Kan J.A."/>
            <person name="Stassen J.H."/>
            <person name="Mosbach A."/>
            <person name="Van Der Lee T.A."/>
            <person name="Faino L."/>
            <person name="Farmer A.D."/>
            <person name="Papasotiriou D.G."/>
            <person name="Zhou S."/>
            <person name="Seidl M.F."/>
            <person name="Cottam E."/>
            <person name="Edel D."/>
            <person name="Hahn M."/>
            <person name="Schwartz D.C."/>
            <person name="Dietrich R.A."/>
            <person name="Widdison S."/>
            <person name="Scalliet G."/>
        </authorList>
    </citation>
    <scope>NUCLEOTIDE SEQUENCE [LARGE SCALE GENOMIC DNA]</scope>
    <source>
        <strain evidence="2 3">B05.10</strain>
    </source>
</reference>
<reference evidence="2 3" key="2">
    <citation type="journal article" date="2012" name="Eukaryot. Cell">
        <title>Genome update of Botrytis cinerea strains B05.10 and T4.</title>
        <authorList>
            <person name="Staats M."/>
            <person name="van Kan J.A."/>
        </authorList>
    </citation>
    <scope>NUCLEOTIDE SEQUENCE [LARGE SCALE GENOMIC DNA]</scope>
    <source>
        <strain evidence="2 3">B05.10</strain>
    </source>
</reference>
<organism evidence="2 3">
    <name type="scientific">Botryotinia fuckeliana (strain B05.10)</name>
    <name type="common">Noble rot fungus</name>
    <name type="synonym">Botrytis cinerea</name>
    <dbReference type="NCBI Taxonomy" id="332648"/>
    <lineage>
        <taxon>Eukaryota</taxon>
        <taxon>Fungi</taxon>
        <taxon>Dikarya</taxon>
        <taxon>Ascomycota</taxon>
        <taxon>Pezizomycotina</taxon>
        <taxon>Leotiomycetes</taxon>
        <taxon>Helotiales</taxon>
        <taxon>Sclerotiniaceae</taxon>
        <taxon>Botrytis</taxon>
    </lineage>
</organism>
<protein>
    <submittedName>
        <fullName evidence="2">Uncharacterized protein</fullName>
    </submittedName>
</protein>
<feature type="compositionally biased region" description="Polar residues" evidence="1">
    <location>
        <begin position="130"/>
        <end position="149"/>
    </location>
</feature>
<feature type="region of interest" description="Disordered" evidence="1">
    <location>
        <begin position="128"/>
        <end position="222"/>
    </location>
</feature>
<proteinExistence type="predicted"/>
<reference evidence="2 3" key="1">
    <citation type="journal article" date="2011" name="PLoS Genet.">
        <title>Genomic analysis of the necrotrophic fungal pathogens Sclerotinia sclerotiorum and Botrytis cinerea.</title>
        <authorList>
            <person name="Amselem J."/>
            <person name="Cuomo C.A."/>
            <person name="van Kan J.A."/>
            <person name="Viaud M."/>
            <person name="Benito E.P."/>
            <person name="Couloux A."/>
            <person name="Coutinho P.M."/>
            <person name="de Vries R.P."/>
            <person name="Dyer P.S."/>
            <person name="Fillinger S."/>
            <person name="Fournier E."/>
            <person name="Gout L."/>
            <person name="Hahn M."/>
            <person name="Kohn L."/>
            <person name="Lapalu N."/>
            <person name="Plummer K.M."/>
            <person name="Pradier J.M."/>
            <person name="Quevillon E."/>
            <person name="Sharon A."/>
            <person name="Simon A."/>
            <person name="ten Have A."/>
            <person name="Tudzynski B."/>
            <person name="Tudzynski P."/>
            <person name="Wincker P."/>
            <person name="Andrew M."/>
            <person name="Anthouard V."/>
            <person name="Beever R.E."/>
            <person name="Beffa R."/>
            <person name="Benoit I."/>
            <person name="Bouzid O."/>
            <person name="Brault B."/>
            <person name="Chen Z."/>
            <person name="Choquer M."/>
            <person name="Collemare J."/>
            <person name="Cotton P."/>
            <person name="Danchin E.G."/>
            <person name="Da Silva C."/>
            <person name="Gautier A."/>
            <person name="Giraud C."/>
            <person name="Giraud T."/>
            <person name="Gonzalez C."/>
            <person name="Grossetete S."/>
            <person name="Guldener U."/>
            <person name="Henrissat B."/>
            <person name="Howlett B.J."/>
            <person name="Kodira C."/>
            <person name="Kretschmer M."/>
            <person name="Lappartient A."/>
            <person name="Leroch M."/>
            <person name="Levis C."/>
            <person name="Mauceli E."/>
            <person name="Neuveglise C."/>
            <person name="Oeser B."/>
            <person name="Pearson M."/>
            <person name="Poulain J."/>
            <person name="Poussereau N."/>
            <person name="Quesneville H."/>
            <person name="Rascle C."/>
            <person name="Schumacher J."/>
            <person name="Segurens B."/>
            <person name="Sexton A."/>
            <person name="Silva E."/>
            <person name="Sirven C."/>
            <person name="Soanes D.M."/>
            <person name="Talbot N.J."/>
            <person name="Templeton M."/>
            <person name="Yandava C."/>
            <person name="Yarden O."/>
            <person name="Zeng Q."/>
            <person name="Rollins J.A."/>
            <person name="Lebrun M.H."/>
            <person name="Dickman M."/>
        </authorList>
    </citation>
    <scope>NUCLEOTIDE SEQUENCE [LARGE SCALE GENOMIC DNA]</scope>
    <source>
        <strain evidence="2 3">B05.10</strain>
    </source>
</reference>
<name>A0A384K461_BOTFB</name>
<evidence type="ECO:0000313" key="2">
    <source>
        <dbReference type="EMBL" id="ATZ57619.1"/>
    </source>
</evidence>
<dbReference type="RefSeq" id="XP_001547976.1">
    <property type="nucleotide sequence ID" value="XM_001547926.2"/>
</dbReference>
<feature type="compositionally biased region" description="Basic and acidic residues" evidence="1">
    <location>
        <begin position="150"/>
        <end position="171"/>
    </location>
</feature>
<evidence type="ECO:0000256" key="1">
    <source>
        <dbReference type="SAM" id="MobiDB-lite"/>
    </source>
</evidence>
<dbReference type="VEuPathDB" id="FungiDB:Bcin15g01760"/>
<evidence type="ECO:0000313" key="3">
    <source>
        <dbReference type="Proteomes" id="UP000001798"/>
    </source>
</evidence>
<sequence length="222" mass="25208">MLWLVGAVTSFSCEHQYFANLTLTEAENAKEWRCITGPETTWIKHNKECPDCRNKVPPKNPVILSRPASPLLTAPDDLEDRRGVLTEYRCGHHKVIGDGKDCLVLGVDKLGFLLLQSKHRCPRCIEHGIQDSSSDDQSPERSQSAQRLSSDIKRPFVPLDRTDSEMADHMDMQTLTRQTRPREALATSDHPPTLTRRASKREKAKTLDRIDPKTQPKNNIIF</sequence>
<dbReference type="OrthoDB" id="3524430at2759"/>
<dbReference type="AlphaFoldDB" id="A0A384K461"/>
<dbReference type="KEGG" id="bfu:BCIN_15g01760"/>
<feature type="compositionally biased region" description="Basic and acidic residues" evidence="1">
    <location>
        <begin position="204"/>
        <end position="214"/>
    </location>
</feature>